<dbReference type="Pfam" id="PF16719">
    <property type="entry name" value="SAWADEE"/>
    <property type="match status" value="1"/>
</dbReference>
<keyword evidence="3" id="KW-1185">Reference proteome</keyword>
<sequence>MVHNLPKKKKKNLMEFQAFQDNAWYEVELVSNGDILTVKYKNFADEWDEIYHVGRFNSVKEIEDFGARFRRSSVQLQDGECRKAVAGMKVCATHYTDNGEVKFYDATVHEVQKIQHSFKNGEEECYCIFVLLWLHGPSKGTKTYASVASICLIQHTQGLVDQALDSFLKISRERLGIASHNQDSYVQKGPVCEDPGTSSSCQTNSFIDVDAFFEKLRRVRRFRCAARTFEGRLNGQCKR</sequence>
<accession>A0AAN7ERQ3</accession>
<gene>
    <name evidence="2" type="ORF">RGQ29_027998</name>
</gene>
<comment type="caution">
    <text evidence="2">The sequence shown here is derived from an EMBL/GenBank/DDBJ whole genome shotgun (WGS) entry which is preliminary data.</text>
</comment>
<dbReference type="PANTHER" id="PTHR36384">
    <property type="entry name" value="SAWADEE PROTEIN"/>
    <property type="match status" value="1"/>
</dbReference>
<dbReference type="Proteomes" id="UP001324115">
    <property type="component" value="Unassembled WGS sequence"/>
</dbReference>
<evidence type="ECO:0000259" key="1">
    <source>
        <dbReference type="Pfam" id="PF16719"/>
    </source>
</evidence>
<evidence type="ECO:0000313" key="2">
    <source>
        <dbReference type="EMBL" id="KAK4577705.1"/>
    </source>
</evidence>
<dbReference type="AlphaFoldDB" id="A0AAN7ERQ3"/>
<dbReference type="InterPro" id="IPR032001">
    <property type="entry name" value="SAWADEE_dom"/>
</dbReference>
<dbReference type="PANTHER" id="PTHR36384:SF1">
    <property type="entry name" value="SAWADEE PROTEIN"/>
    <property type="match status" value="1"/>
</dbReference>
<organism evidence="2 3">
    <name type="scientific">Quercus rubra</name>
    <name type="common">Northern red oak</name>
    <name type="synonym">Quercus borealis</name>
    <dbReference type="NCBI Taxonomy" id="3512"/>
    <lineage>
        <taxon>Eukaryota</taxon>
        <taxon>Viridiplantae</taxon>
        <taxon>Streptophyta</taxon>
        <taxon>Embryophyta</taxon>
        <taxon>Tracheophyta</taxon>
        <taxon>Spermatophyta</taxon>
        <taxon>Magnoliopsida</taxon>
        <taxon>eudicotyledons</taxon>
        <taxon>Gunneridae</taxon>
        <taxon>Pentapetalae</taxon>
        <taxon>rosids</taxon>
        <taxon>fabids</taxon>
        <taxon>Fagales</taxon>
        <taxon>Fagaceae</taxon>
        <taxon>Quercus</taxon>
    </lineage>
</organism>
<dbReference type="GO" id="GO:0003682">
    <property type="term" value="F:chromatin binding"/>
    <property type="evidence" value="ECO:0007669"/>
    <property type="project" value="InterPro"/>
</dbReference>
<evidence type="ECO:0000313" key="3">
    <source>
        <dbReference type="Proteomes" id="UP001324115"/>
    </source>
</evidence>
<proteinExistence type="predicted"/>
<reference evidence="2 3" key="1">
    <citation type="journal article" date="2023" name="G3 (Bethesda)">
        <title>A haplotype-resolved chromosome-scale genome for Quercus rubra L. provides insights into the genetics of adaptive traits for red oak species.</title>
        <authorList>
            <person name="Kapoor B."/>
            <person name="Jenkins J."/>
            <person name="Schmutz J."/>
            <person name="Zhebentyayeva T."/>
            <person name="Kuelheim C."/>
            <person name="Coggeshall M."/>
            <person name="Heim C."/>
            <person name="Lasky J.R."/>
            <person name="Leites L."/>
            <person name="Islam-Faridi N."/>
            <person name="Romero-Severson J."/>
            <person name="DeLeo V.L."/>
            <person name="Lucas S.M."/>
            <person name="Lazic D."/>
            <person name="Gailing O."/>
            <person name="Carlson J."/>
            <person name="Staton M."/>
        </authorList>
    </citation>
    <scope>NUCLEOTIDE SEQUENCE [LARGE SCALE GENOMIC DNA]</scope>
    <source>
        <strain evidence="2">Pseudo-F2</strain>
    </source>
</reference>
<dbReference type="Gene3D" id="2.30.30.140">
    <property type="match status" value="1"/>
</dbReference>
<protein>
    <recommendedName>
        <fullName evidence="1">SAWADEE domain-containing protein</fullName>
    </recommendedName>
</protein>
<feature type="domain" description="SAWADEE" evidence="1">
    <location>
        <begin position="14"/>
        <end position="151"/>
    </location>
</feature>
<name>A0AAN7ERQ3_QUERU</name>
<dbReference type="EMBL" id="JAXUIC010000008">
    <property type="protein sequence ID" value="KAK4577705.1"/>
    <property type="molecule type" value="Genomic_DNA"/>
</dbReference>